<evidence type="ECO:0000313" key="4">
    <source>
        <dbReference type="Proteomes" id="UP000434475"/>
    </source>
</evidence>
<dbReference type="AlphaFoldDB" id="A0A6I2R4E2"/>
<accession>A0A6I2R4E2</accession>
<dbReference type="Pfam" id="PF01266">
    <property type="entry name" value="DAO"/>
    <property type="match status" value="1"/>
</dbReference>
<dbReference type="SUPFAM" id="SSF51905">
    <property type="entry name" value="FAD/NAD(P)-binding domain"/>
    <property type="match status" value="1"/>
</dbReference>
<organism evidence="3 4">
    <name type="scientific">Flavonifractor plautii</name>
    <name type="common">Fusobacterium plautii</name>
    <dbReference type="NCBI Taxonomy" id="292800"/>
    <lineage>
        <taxon>Bacteria</taxon>
        <taxon>Bacillati</taxon>
        <taxon>Bacillota</taxon>
        <taxon>Clostridia</taxon>
        <taxon>Eubacteriales</taxon>
        <taxon>Oscillospiraceae</taxon>
        <taxon>Flavonifractor</taxon>
    </lineage>
</organism>
<reference evidence="3 4" key="1">
    <citation type="journal article" date="2019" name="Nat. Med.">
        <title>A library of human gut bacterial isolates paired with longitudinal multiomics data enables mechanistic microbiome research.</title>
        <authorList>
            <person name="Poyet M."/>
            <person name="Groussin M."/>
            <person name="Gibbons S.M."/>
            <person name="Avila-Pacheco J."/>
            <person name="Jiang X."/>
            <person name="Kearney S.M."/>
            <person name="Perrotta A.R."/>
            <person name="Berdy B."/>
            <person name="Zhao S."/>
            <person name="Lieberman T.D."/>
            <person name="Swanson P.K."/>
            <person name="Smith M."/>
            <person name="Roesemann S."/>
            <person name="Alexander J.E."/>
            <person name="Rich S.A."/>
            <person name="Livny J."/>
            <person name="Vlamakis H."/>
            <person name="Clish C."/>
            <person name="Bullock K."/>
            <person name="Deik A."/>
            <person name="Scott J."/>
            <person name="Pierce K.A."/>
            <person name="Xavier R.J."/>
            <person name="Alm E.J."/>
        </authorList>
    </citation>
    <scope>NUCLEOTIDE SEQUENCE [LARGE SCALE GENOMIC DNA]</scope>
    <source>
        <strain evidence="3 4">BIOML-A2</strain>
    </source>
</reference>
<protein>
    <submittedName>
        <fullName evidence="3">FAD-dependent oxidoreductase</fullName>
    </submittedName>
</protein>
<dbReference type="CDD" id="cd19946">
    <property type="entry name" value="GlpA-like_Fer2_BFD-like"/>
    <property type="match status" value="1"/>
</dbReference>
<dbReference type="SUPFAM" id="SSF54373">
    <property type="entry name" value="FAD-linked reductases, C-terminal domain"/>
    <property type="match status" value="1"/>
</dbReference>
<dbReference type="PANTHER" id="PTHR42720:SF1">
    <property type="entry name" value="GLYCEROL 3-PHOSPHATE OXIDASE"/>
    <property type="match status" value="1"/>
</dbReference>
<feature type="domain" description="FAD dependent oxidoreductase" evidence="1">
    <location>
        <begin position="13"/>
        <end position="367"/>
    </location>
</feature>
<name>A0A6I2R4E2_FLAPL</name>
<evidence type="ECO:0000313" key="3">
    <source>
        <dbReference type="EMBL" id="MSB18617.1"/>
    </source>
</evidence>
<dbReference type="InterPro" id="IPR036188">
    <property type="entry name" value="FAD/NAD-bd_sf"/>
</dbReference>
<proteinExistence type="predicted"/>
<feature type="domain" description="BFD-like [2Fe-2S]-binding" evidence="2">
    <location>
        <begin position="415"/>
        <end position="466"/>
    </location>
</feature>
<dbReference type="Gene3D" id="3.50.50.60">
    <property type="entry name" value="FAD/NAD(P)-binding domain"/>
    <property type="match status" value="1"/>
</dbReference>
<dbReference type="InterPro" id="IPR006076">
    <property type="entry name" value="FAD-dep_OxRdtase"/>
</dbReference>
<evidence type="ECO:0000259" key="2">
    <source>
        <dbReference type="Pfam" id="PF04324"/>
    </source>
</evidence>
<dbReference type="Gene3D" id="3.30.9.10">
    <property type="entry name" value="D-Amino Acid Oxidase, subunit A, domain 2"/>
    <property type="match status" value="1"/>
</dbReference>
<comment type="caution">
    <text evidence="3">The sequence shown here is derived from an EMBL/GenBank/DDBJ whole genome shotgun (WGS) entry which is preliminary data.</text>
</comment>
<evidence type="ECO:0000259" key="1">
    <source>
        <dbReference type="Pfam" id="PF01266"/>
    </source>
</evidence>
<gene>
    <name evidence="3" type="ORF">GKE97_03685</name>
</gene>
<sequence length="496" mass="54419">MEKGAIPMQQSYDVVIIGGGVVGSAIARELSRYKLRIAVLEKESDVCTQTSRRNTGMLHAGFLYKTSSLKAICAVEGNQEFDQVARELDVPFKRTGKLIVGFTDEHRQRLEQFMARGEANGVKGLELIDRKRMDELDPSAGGNFAMWCPASGILDPFLYTIALAENAVHNGAEYHLNCAFTGETRQADGTHLLHTTRGDFHTRWVVNSAGLNSAVVSGQLGIPGYVIKPVKGEYFVLDKLAGQFAKIPVYPAPNPDNTFDTHATPTVDGNVLVGPDSQLARDFQDYESTQAAMDGLIESGSRMFKHMDRAYFIRNFAGIRPKRIDPATGAVQDFVLECRDEAPGVVNLVGIESPGVTSALPLARRAVALIARQEALEPNPDFDPIRHGIRRFADMTDEERAAAIAENPDYGEIFCRCEKVTKAEILQAIHNPLGVHTVNGIKVRTRATMGRCQGGYCETRITEALHRELGEDFRDIHLGPEGSWMFTGSVKGGEPV</sequence>
<dbReference type="Gene3D" id="1.10.10.1100">
    <property type="entry name" value="BFD-like [2Fe-2S]-binding domain"/>
    <property type="match status" value="1"/>
</dbReference>
<dbReference type="InterPro" id="IPR052745">
    <property type="entry name" value="G3P_Oxidase/Oxidoreductase"/>
</dbReference>
<dbReference type="Pfam" id="PF04324">
    <property type="entry name" value="Fer2_BFD"/>
    <property type="match status" value="1"/>
</dbReference>
<dbReference type="InterPro" id="IPR007419">
    <property type="entry name" value="BFD-like_2Fe2S-bd_dom"/>
</dbReference>
<dbReference type="InterPro" id="IPR041854">
    <property type="entry name" value="BFD-like_2Fe2S-bd_dom_sf"/>
</dbReference>
<dbReference type="EMBL" id="WKPR01000003">
    <property type="protein sequence ID" value="MSB18617.1"/>
    <property type="molecule type" value="Genomic_DNA"/>
</dbReference>
<dbReference type="Proteomes" id="UP000434475">
    <property type="component" value="Unassembled WGS sequence"/>
</dbReference>
<dbReference type="PANTHER" id="PTHR42720">
    <property type="entry name" value="GLYCEROL-3-PHOSPHATE DEHYDROGENASE"/>
    <property type="match status" value="1"/>
</dbReference>